<dbReference type="InParanoid" id="A0A3Q3LN55"/>
<dbReference type="SMART" id="SM00406">
    <property type="entry name" value="IGv"/>
    <property type="match status" value="2"/>
</dbReference>
<evidence type="ECO:0000256" key="2">
    <source>
        <dbReference type="ARBA" id="ARBA00023136"/>
    </source>
</evidence>
<evidence type="ECO:0000256" key="1">
    <source>
        <dbReference type="ARBA" id="ARBA00004370"/>
    </source>
</evidence>
<feature type="signal peptide" evidence="4">
    <location>
        <begin position="1"/>
        <end position="23"/>
    </location>
</feature>
<dbReference type="Proteomes" id="UP000261640">
    <property type="component" value="Unplaced"/>
</dbReference>
<dbReference type="SUPFAM" id="SSF48726">
    <property type="entry name" value="Immunoglobulin"/>
    <property type="match status" value="2"/>
</dbReference>
<evidence type="ECO:0000256" key="4">
    <source>
        <dbReference type="SAM" id="SignalP"/>
    </source>
</evidence>
<dbReference type="GeneTree" id="ENSGT00940000177037"/>
<dbReference type="InterPro" id="IPR007110">
    <property type="entry name" value="Ig-like_dom"/>
</dbReference>
<dbReference type="GO" id="GO:0050852">
    <property type="term" value="P:T cell receptor signaling pathway"/>
    <property type="evidence" value="ECO:0007669"/>
    <property type="project" value="TreeGrafter"/>
</dbReference>
<dbReference type="PANTHER" id="PTHR24100">
    <property type="entry name" value="BUTYROPHILIN"/>
    <property type="match status" value="1"/>
</dbReference>
<proteinExistence type="predicted"/>
<dbReference type="STRING" id="205130.ENSMAMP00000015603"/>
<name>A0A3Q3LN55_9TELE</name>
<dbReference type="InterPro" id="IPR036179">
    <property type="entry name" value="Ig-like_dom_sf"/>
</dbReference>
<dbReference type="InterPro" id="IPR003598">
    <property type="entry name" value="Ig_sub2"/>
</dbReference>
<organism evidence="6 7">
    <name type="scientific">Mastacembelus armatus</name>
    <name type="common">zig-zag eel</name>
    <dbReference type="NCBI Taxonomy" id="205130"/>
    <lineage>
        <taxon>Eukaryota</taxon>
        <taxon>Metazoa</taxon>
        <taxon>Chordata</taxon>
        <taxon>Craniata</taxon>
        <taxon>Vertebrata</taxon>
        <taxon>Euteleostomi</taxon>
        <taxon>Actinopterygii</taxon>
        <taxon>Neopterygii</taxon>
        <taxon>Teleostei</taxon>
        <taxon>Neoteleostei</taxon>
        <taxon>Acanthomorphata</taxon>
        <taxon>Anabantaria</taxon>
        <taxon>Synbranchiformes</taxon>
        <taxon>Mastacembelidae</taxon>
        <taxon>Mastacembelus</taxon>
    </lineage>
</organism>
<keyword evidence="3" id="KW-0393">Immunoglobulin domain</keyword>
<dbReference type="InterPro" id="IPR003599">
    <property type="entry name" value="Ig_sub"/>
</dbReference>
<reference evidence="6" key="1">
    <citation type="submission" date="2025-08" db="UniProtKB">
        <authorList>
            <consortium name="Ensembl"/>
        </authorList>
    </citation>
    <scope>IDENTIFICATION</scope>
</reference>
<dbReference type="GO" id="GO:0001817">
    <property type="term" value="P:regulation of cytokine production"/>
    <property type="evidence" value="ECO:0007669"/>
    <property type="project" value="TreeGrafter"/>
</dbReference>
<dbReference type="GO" id="GO:0005102">
    <property type="term" value="F:signaling receptor binding"/>
    <property type="evidence" value="ECO:0007669"/>
    <property type="project" value="TreeGrafter"/>
</dbReference>
<dbReference type="GO" id="GO:0009897">
    <property type="term" value="C:external side of plasma membrane"/>
    <property type="evidence" value="ECO:0007669"/>
    <property type="project" value="TreeGrafter"/>
</dbReference>
<evidence type="ECO:0000256" key="3">
    <source>
        <dbReference type="ARBA" id="ARBA00023319"/>
    </source>
</evidence>
<protein>
    <recommendedName>
        <fullName evidence="5">Ig-like domain-containing protein</fullName>
    </recommendedName>
</protein>
<comment type="subcellular location">
    <subcellularLocation>
        <location evidence="1">Membrane</location>
    </subcellularLocation>
</comment>
<dbReference type="InterPro" id="IPR013783">
    <property type="entry name" value="Ig-like_fold"/>
</dbReference>
<dbReference type="InterPro" id="IPR050504">
    <property type="entry name" value="IgSF_BTN/MOG"/>
</dbReference>
<evidence type="ECO:0000259" key="5">
    <source>
        <dbReference type="PROSITE" id="PS50835"/>
    </source>
</evidence>
<dbReference type="InterPro" id="IPR013106">
    <property type="entry name" value="Ig_V-set"/>
</dbReference>
<dbReference type="Gene3D" id="2.60.40.10">
    <property type="entry name" value="Immunoglobulins"/>
    <property type="match status" value="2"/>
</dbReference>
<dbReference type="PANTHER" id="PTHR24100:SF151">
    <property type="entry name" value="ICOS LIGAND"/>
    <property type="match status" value="1"/>
</dbReference>
<accession>A0A3Q3LN55</accession>
<dbReference type="Ensembl" id="ENSMAMT00000016032.2">
    <property type="protein sequence ID" value="ENSMAMP00000015603.2"/>
    <property type="gene ID" value="ENSMAMG00000024684.1"/>
</dbReference>
<sequence>LKSLAPHSDWLLWKLHLDPLTSGLCLFLCSSDITAEPGQTVTLTSKPGEDVTLQCRGPKDDNVVMLRWVRPDLKSGGYVFYFRENRRNEDHQYESFHGRVDLRDPEMKDGDFSVILKNVRISDTGSYECYVGIKGNNITAEPGQTVTLPCRAPSSSEIRTVEWTRPGLDPEEIFVYLDGRFDPDNQHPSFRERVELKDSQMRDGDVSVTLKDVTFTDTGTYECRVFQGQSKAPELTSIVHLKVSAGECVFVAKGKPHFDLGLKHSKWWRFNIPGSRPLP</sequence>
<keyword evidence="4" id="KW-0732">Signal</keyword>
<keyword evidence="7" id="KW-1185">Reference proteome</keyword>
<dbReference type="Pfam" id="PF07686">
    <property type="entry name" value="V-set"/>
    <property type="match status" value="2"/>
</dbReference>
<reference evidence="6" key="2">
    <citation type="submission" date="2025-09" db="UniProtKB">
        <authorList>
            <consortium name="Ensembl"/>
        </authorList>
    </citation>
    <scope>IDENTIFICATION</scope>
</reference>
<evidence type="ECO:0000313" key="6">
    <source>
        <dbReference type="Ensembl" id="ENSMAMP00000015603.2"/>
    </source>
</evidence>
<dbReference type="SMART" id="SM00408">
    <property type="entry name" value="IGc2"/>
    <property type="match status" value="2"/>
</dbReference>
<feature type="chain" id="PRO_5030081192" description="Ig-like domain-containing protein" evidence="4">
    <location>
        <begin position="24"/>
        <end position="279"/>
    </location>
</feature>
<dbReference type="AlphaFoldDB" id="A0A3Q3LN55"/>
<dbReference type="SMART" id="SM00409">
    <property type="entry name" value="IG"/>
    <property type="match status" value="2"/>
</dbReference>
<feature type="domain" description="Ig-like" evidence="5">
    <location>
        <begin position="105"/>
        <end position="236"/>
    </location>
</feature>
<keyword evidence="2" id="KW-0472">Membrane</keyword>
<dbReference type="PROSITE" id="PS50835">
    <property type="entry name" value="IG_LIKE"/>
    <property type="match status" value="1"/>
</dbReference>
<evidence type="ECO:0000313" key="7">
    <source>
        <dbReference type="Proteomes" id="UP000261640"/>
    </source>
</evidence>